<sequence>MNFQMTDRAYRVCALLLLLSQSASAADAELNPEFSICMDQSGGGTMSMIDCMGQESERQDVRLNRVYKTLMDTLPATRKTALRDAQRAWLKYREANCDFYYEPDGGTMARLQVNDCFMTETAKRAKELEDIQSMKEHL</sequence>
<dbReference type="Proteomes" id="UP001162780">
    <property type="component" value="Chromosome"/>
</dbReference>
<feature type="domain" description="Lysozyme inhibitor LprI-like N-terminal" evidence="2">
    <location>
        <begin position="37"/>
        <end position="128"/>
    </location>
</feature>
<dbReference type="PANTHER" id="PTHR39176">
    <property type="entry name" value="PERIPLASMIC PROTEIN-RELATED"/>
    <property type="match status" value="1"/>
</dbReference>
<accession>A0ABY7GHR7</accession>
<reference evidence="3" key="1">
    <citation type="submission" date="2022-11" db="EMBL/GenBank/DDBJ databases">
        <title>Methylomonas rapida sp. nov., Carotenoid-Producing Obligate Methanotrophs with High Growth Characteristics and Biotechnological Potential.</title>
        <authorList>
            <person name="Tikhonova E.N."/>
            <person name="Suleimanov R.Z."/>
            <person name="Miroshnikov K."/>
            <person name="Oshkin I.Y."/>
            <person name="Belova S.E."/>
            <person name="Danilova O.V."/>
            <person name="Ashikhmin A."/>
            <person name="Konopkin A."/>
            <person name="But S.Y."/>
            <person name="Khmelenina V.N."/>
            <person name="Kuznetsov N."/>
            <person name="Pimenov N.V."/>
            <person name="Dedysh S.N."/>
        </authorList>
    </citation>
    <scope>NUCLEOTIDE SEQUENCE</scope>
    <source>
        <strain evidence="3">MP1</strain>
    </source>
</reference>
<evidence type="ECO:0000313" key="4">
    <source>
        <dbReference type="Proteomes" id="UP001162780"/>
    </source>
</evidence>
<protein>
    <submittedName>
        <fullName evidence="3">Lysozyme inhibitor LprI family protein</fullName>
    </submittedName>
</protein>
<feature type="chain" id="PRO_5047116049" evidence="1">
    <location>
        <begin position="26"/>
        <end position="138"/>
    </location>
</feature>
<dbReference type="PANTHER" id="PTHR39176:SF1">
    <property type="entry name" value="PERIPLASMIC PROTEIN"/>
    <property type="match status" value="1"/>
</dbReference>
<dbReference type="EMBL" id="CP113517">
    <property type="protein sequence ID" value="WAR44507.1"/>
    <property type="molecule type" value="Genomic_DNA"/>
</dbReference>
<organism evidence="3 4">
    <name type="scientific">Methylomonas rapida</name>
    <dbReference type="NCBI Taxonomy" id="2963939"/>
    <lineage>
        <taxon>Bacteria</taxon>
        <taxon>Pseudomonadati</taxon>
        <taxon>Pseudomonadota</taxon>
        <taxon>Gammaproteobacteria</taxon>
        <taxon>Methylococcales</taxon>
        <taxon>Methylococcaceae</taxon>
        <taxon>Methylomonas</taxon>
    </lineage>
</organism>
<evidence type="ECO:0000313" key="3">
    <source>
        <dbReference type="EMBL" id="WAR44507.1"/>
    </source>
</evidence>
<gene>
    <name evidence="3" type="ORF">NM686_019485</name>
</gene>
<evidence type="ECO:0000259" key="2">
    <source>
        <dbReference type="Pfam" id="PF07007"/>
    </source>
</evidence>
<keyword evidence="4" id="KW-1185">Reference proteome</keyword>
<evidence type="ECO:0000256" key="1">
    <source>
        <dbReference type="SAM" id="SignalP"/>
    </source>
</evidence>
<feature type="signal peptide" evidence="1">
    <location>
        <begin position="1"/>
        <end position="25"/>
    </location>
</feature>
<dbReference type="Gene3D" id="1.20.1270.180">
    <property type="match status" value="1"/>
</dbReference>
<keyword evidence="1" id="KW-0732">Signal</keyword>
<dbReference type="InterPro" id="IPR009739">
    <property type="entry name" value="LprI-like_N"/>
</dbReference>
<dbReference type="Pfam" id="PF07007">
    <property type="entry name" value="LprI"/>
    <property type="match status" value="1"/>
</dbReference>
<dbReference type="RefSeq" id="WP_255189482.1">
    <property type="nucleotide sequence ID" value="NZ_CP113517.1"/>
</dbReference>
<proteinExistence type="predicted"/>
<name>A0ABY7GHR7_9GAMM</name>